<dbReference type="Pfam" id="PF03159">
    <property type="entry name" value="XRN_N"/>
    <property type="match status" value="1"/>
</dbReference>
<dbReference type="FunFam" id="1.25.40.1050:FF:000002">
    <property type="entry name" value="5'-3' exoribonuclease"/>
    <property type="match status" value="2"/>
</dbReference>
<evidence type="ECO:0000256" key="6">
    <source>
        <dbReference type="ARBA" id="ARBA00022771"/>
    </source>
</evidence>
<evidence type="ECO:0000256" key="14">
    <source>
        <dbReference type="SAM" id="MobiDB-lite"/>
    </source>
</evidence>
<evidence type="ECO:0000256" key="11">
    <source>
        <dbReference type="ARBA" id="ARBA00053462"/>
    </source>
</evidence>
<keyword evidence="9" id="KW-0269">Exonuclease</keyword>
<proteinExistence type="inferred from homology"/>
<feature type="region of interest" description="Disordered" evidence="14">
    <location>
        <begin position="802"/>
        <end position="821"/>
    </location>
</feature>
<evidence type="ECO:0000256" key="3">
    <source>
        <dbReference type="ARBA" id="ARBA00022664"/>
    </source>
</evidence>
<comment type="similarity">
    <text evidence="2">Belongs to the 5'-3' exonuclease family. XRN2/RAT1 subfamily.</text>
</comment>
<evidence type="ECO:0000256" key="2">
    <source>
        <dbReference type="ARBA" id="ARBA00006994"/>
    </source>
</evidence>
<dbReference type="Proteomes" id="UP000054047">
    <property type="component" value="Unassembled WGS sequence"/>
</dbReference>
<dbReference type="PANTHER" id="PTHR12341">
    <property type="entry name" value="5'-&gt;3' EXORIBONUCLEASE"/>
    <property type="match status" value="1"/>
</dbReference>
<keyword evidence="7" id="KW-0378">Hydrolase</keyword>
<dbReference type="PANTHER" id="PTHR12341:SF41">
    <property type="entry name" value="5'-3' EXORIBONUCLEASE 2"/>
    <property type="match status" value="1"/>
</dbReference>
<evidence type="ECO:0000256" key="12">
    <source>
        <dbReference type="ARBA" id="ARBA00064410"/>
    </source>
</evidence>
<evidence type="ECO:0000256" key="7">
    <source>
        <dbReference type="ARBA" id="ARBA00022801"/>
    </source>
</evidence>
<keyword evidence="4" id="KW-0540">Nuclease</keyword>
<dbReference type="GO" id="GO:0000956">
    <property type="term" value="P:nuclear-transcribed mRNA catabolic process"/>
    <property type="evidence" value="ECO:0007669"/>
    <property type="project" value="TreeGrafter"/>
</dbReference>
<dbReference type="GO" id="GO:0004534">
    <property type="term" value="F:5'-3' RNA exonuclease activity"/>
    <property type="evidence" value="ECO:0007669"/>
    <property type="project" value="InterPro"/>
</dbReference>
<dbReference type="GO" id="GO:0006397">
    <property type="term" value="P:mRNA processing"/>
    <property type="evidence" value="ECO:0007669"/>
    <property type="project" value="UniProtKB-KW"/>
</dbReference>
<evidence type="ECO:0000256" key="8">
    <source>
        <dbReference type="ARBA" id="ARBA00022833"/>
    </source>
</evidence>
<keyword evidence="3" id="KW-0507">mRNA processing</keyword>
<gene>
    <name evidence="17" type="ORF">ANCDUO_02155</name>
</gene>
<dbReference type="FunFam" id="3.40.50.12390:FF:000001">
    <property type="entry name" value="5'-3' exoribonuclease"/>
    <property type="match status" value="1"/>
</dbReference>
<dbReference type="Gene3D" id="1.25.40.1050">
    <property type="match status" value="2"/>
</dbReference>
<comment type="subcellular location">
    <subcellularLocation>
        <location evidence="1">Nucleus</location>
    </subcellularLocation>
</comment>
<dbReference type="EMBL" id="KN726668">
    <property type="protein sequence ID" value="KIH67513.1"/>
    <property type="molecule type" value="Genomic_DNA"/>
</dbReference>
<keyword evidence="18" id="KW-1185">Reference proteome</keyword>
<keyword evidence="10" id="KW-0539">Nucleus</keyword>
<dbReference type="Pfam" id="PF17846">
    <property type="entry name" value="XRN_M"/>
    <property type="match status" value="2"/>
</dbReference>
<evidence type="ECO:0000256" key="9">
    <source>
        <dbReference type="ARBA" id="ARBA00022839"/>
    </source>
</evidence>
<dbReference type="InterPro" id="IPR041412">
    <property type="entry name" value="Xrn1_helical"/>
</dbReference>
<accession>A0A0C2DCD8</accession>
<feature type="region of interest" description="Disordered" evidence="14">
    <location>
        <begin position="1205"/>
        <end position="1224"/>
    </location>
</feature>
<keyword evidence="8" id="KW-0862">Zinc</keyword>
<organism evidence="17 18">
    <name type="scientific">Ancylostoma duodenale</name>
    <dbReference type="NCBI Taxonomy" id="51022"/>
    <lineage>
        <taxon>Eukaryota</taxon>
        <taxon>Metazoa</taxon>
        <taxon>Ecdysozoa</taxon>
        <taxon>Nematoda</taxon>
        <taxon>Chromadorea</taxon>
        <taxon>Rhabditida</taxon>
        <taxon>Rhabditina</taxon>
        <taxon>Rhabditomorpha</taxon>
        <taxon>Strongyloidea</taxon>
        <taxon>Ancylostomatidae</taxon>
        <taxon>Ancylostomatinae</taxon>
        <taxon>Ancylostoma</taxon>
    </lineage>
</organism>
<evidence type="ECO:0000259" key="15">
    <source>
        <dbReference type="Pfam" id="PF03159"/>
    </source>
</evidence>
<name>A0A0C2DCD8_9BILA</name>
<evidence type="ECO:0000313" key="17">
    <source>
        <dbReference type="EMBL" id="KIH67513.1"/>
    </source>
</evidence>
<feature type="domain" description="Xrn1 helical" evidence="16">
    <location>
        <begin position="903"/>
        <end position="1201"/>
    </location>
</feature>
<dbReference type="InterPro" id="IPR017151">
    <property type="entry name" value="Xrn2/3/4"/>
</dbReference>
<evidence type="ECO:0000256" key="1">
    <source>
        <dbReference type="ARBA" id="ARBA00004123"/>
    </source>
</evidence>
<comment type="subunit">
    <text evidence="12">Interacts with paxt-1 (via N-terminus); the interaction is direct and results in stabilization of xrn-2 in the complex.</text>
</comment>
<dbReference type="PIRSF" id="PIRSF037239">
    <property type="entry name" value="Exonuclease_Xrn2"/>
    <property type="match status" value="1"/>
</dbReference>
<protein>
    <recommendedName>
        <fullName evidence="13">5'-3' exoribonuclease 2 homolog</fullName>
    </recommendedName>
</protein>
<dbReference type="InterPro" id="IPR004859">
    <property type="entry name" value="Xrn1_N"/>
</dbReference>
<dbReference type="InterPro" id="IPR027073">
    <property type="entry name" value="5_3_exoribonuclease"/>
</dbReference>
<feature type="region of interest" description="Disordered" evidence="14">
    <location>
        <begin position="892"/>
        <end position="920"/>
    </location>
</feature>
<feature type="domain" description="Xrn1 helical" evidence="16">
    <location>
        <begin position="323"/>
        <end position="798"/>
    </location>
</feature>
<keyword evidence="6" id="KW-0863">Zinc-finger</keyword>
<comment type="function">
    <text evidence="11">Possesses 5'-&gt;3' exoribonuclease activity. Plays a role in maintenance of steady-state concentration and turnover of microRNAs (miRNA) by degradation of mature miRNA. Degradation role is enhanced when in complex with paxt-1. Partially redundant to xrn-1 in miRNA guide strand degradation. Implicated in differential regulation of mRNAs such as let-7 by controlling the accumulation of mature miRNA. Positively regulates molting of the pharyngeal cuticle.</text>
</comment>
<feature type="region of interest" description="Disordered" evidence="14">
    <location>
        <begin position="418"/>
        <end position="438"/>
    </location>
</feature>
<evidence type="ECO:0000259" key="16">
    <source>
        <dbReference type="Pfam" id="PF17846"/>
    </source>
</evidence>
<feature type="region of interest" description="Disordered" evidence="14">
    <location>
        <begin position="1236"/>
        <end position="1264"/>
    </location>
</feature>
<feature type="compositionally biased region" description="Basic and acidic residues" evidence="14">
    <location>
        <begin position="1236"/>
        <end position="1245"/>
    </location>
</feature>
<feature type="region of interest" description="Disordered" evidence="14">
    <location>
        <begin position="489"/>
        <end position="517"/>
    </location>
</feature>
<dbReference type="GO" id="GO:0008270">
    <property type="term" value="F:zinc ion binding"/>
    <property type="evidence" value="ECO:0007669"/>
    <property type="project" value="UniProtKB-KW"/>
</dbReference>
<evidence type="ECO:0000256" key="4">
    <source>
        <dbReference type="ARBA" id="ARBA00022722"/>
    </source>
</evidence>
<keyword evidence="5" id="KW-0479">Metal-binding</keyword>
<dbReference type="OrthoDB" id="372487at2759"/>
<evidence type="ECO:0000313" key="18">
    <source>
        <dbReference type="Proteomes" id="UP000054047"/>
    </source>
</evidence>
<dbReference type="GO" id="GO:0003723">
    <property type="term" value="F:RNA binding"/>
    <property type="evidence" value="ECO:0007669"/>
    <property type="project" value="TreeGrafter"/>
</dbReference>
<feature type="domain" description="Xrn1 N-terminal" evidence="15">
    <location>
        <begin position="1"/>
        <end position="255"/>
    </location>
</feature>
<dbReference type="Gene3D" id="3.40.50.12390">
    <property type="match status" value="2"/>
</dbReference>
<dbReference type="CDD" id="cd18673">
    <property type="entry name" value="PIN_XRN1-2-like"/>
    <property type="match status" value="1"/>
</dbReference>
<feature type="region of interest" description="Disordered" evidence="14">
    <location>
        <begin position="1308"/>
        <end position="1356"/>
    </location>
</feature>
<evidence type="ECO:0000256" key="10">
    <source>
        <dbReference type="ARBA" id="ARBA00023242"/>
    </source>
</evidence>
<sequence length="1356" mass="154225">MGVPAFFRWLTRKYPSIIVNANEDRQKNADGTRIPIDSTKPNPNFQEFDNLYLDMNGIIHPCTHPEDRPPPANEDEMFALIFEYIDRIFSIVRPRKLLYMAIDGVAPRAKMNQQRSRRFRASKEAWEKKASIEEQRRRLEEEGIPLPPKKEDENHFDSNCITPGTPFMARLAEALRYYIHERITTDPAWAKIQVILSDANAPGEGEHKIMDFIRRQRSNPAHNPDTVHCLCGADADLIMLGLATHEANFNIIREEFIPNQQRPCELCGQYGHELKECRGLENEEKGPEHADPIAKEKNFIFLRIPVLREYLERDLTMENLPFKYDFERVIDDWVFLCFFVGNDFLPHLPSLEIREGAIDRLIKLYKDMVYSMKGYLTKDGDVYMDRVERIMLGLGEVEDEIFKRRQQDEERFKAIRKAKKARMGGGRRPQAPSYVPQSGSLIAPLSRATPMSGETTRALAATARVEAMQYAENEEAARRLKLMLKEEGSANGATTEGAAGSRKRKAEAPIDVDSDEDPPDDIRLFESGWKDRYYRAKFDVGAEDVDFRRKVAWAYVEGLCWVLKYYYQGCVSWDWYFSYHYAPFASDFDTVSQFKPDFSRPTKPFKPLQQLMSVFPAASKQHLPIHWQTLMTDEESPIIDLYPIDFRIDLNGKKYAWQGVALLPFVDEDRLLKALEAVEDTLTDEERARNTTGPNRIFIGRNHPAFDFFQELYADSNGATNSVDIDPAFTYGVTGRICADETAVAPDQPFPSPVHDKSCPDLPVNGAIMVIYEDPQYPEGFIFPTKRLENAKEIPRALRDYSDRRSGSDYRPQIGFTRDVPGRARLDDSAHRFIQREGNRGYGAFPFFSEATPMSGETTRALAATARVEAMQYAENEEAARRLKLMLKEEGTANGATAEGGPGNRKRKAEAPIDVDSDEDPPDDIRLFESGWKDRYYRAKFDVGAEDVDFRRKVAWAYVEGLCWVLKYYYQGCVSWDWYFPYHYAPFASDFDTVSQFKPDFSRPTKPFKPLQQLMSVFPAASKQHLPIHWQTLMTDEESPIIDLYPIDFRIDLNGKKYAWQGVALLPFVDEDRLLKALEAVEDTLTDEERARNTTGPNRIFIGRNHPAFDFFQELYADSNGVKNSVDIDPAFTYGVTGRICADETAVAPDQPFPSPVHDKSCPDLSVNGAIMVIYEDPQYPEGFIFPAKRLENAKEIPRALRDYSDRRSGSDYRPQIGFTRDVPGRARLDDSAHRFIQREDDRNTRGRGSMYNSGGHRGGYGGGGYNQNPGYGGGGGGYDRNSGGGGYDRYSGGGGYDRNSFGGGYDRGSSYGNNDRGYGGNRRGYPDAGYGNQGGYPPRGRGGGYNGRGAHREWR</sequence>
<feature type="region of interest" description="Disordered" evidence="14">
    <location>
        <begin position="137"/>
        <end position="156"/>
    </location>
</feature>
<dbReference type="FunFam" id="3.40.50.12390:FF:000003">
    <property type="entry name" value="5'-3' exoribonuclease"/>
    <property type="match status" value="1"/>
</dbReference>
<reference evidence="17 18" key="1">
    <citation type="submission" date="2013-12" db="EMBL/GenBank/DDBJ databases">
        <title>Draft genome of the parsitic nematode Ancylostoma duodenale.</title>
        <authorList>
            <person name="Mitreva M."/>
        </authorList>
    </citation>
    <scope>NUCLEOTIDE SEQUENCE [LARGE SCALE GENOMIC DNA]</scope>
    <source>
        <strain evidence="17 18">Zhejiang</strain>
    </source>
</reference>
<dbReference type="GO" id="GO:0005634">
    <property type="term" value="C:nucleus"/>
    <property type="evidence" value="ECO:0007669"/>
    <property type="project" value="UniProtKB-SubCell"/>
</dbReference>
<evidence type="ECO:0000256" key="13">
    <source>
        <dbReference type="ARBA" id="ARBA00074674"/>
    </source>
</evidence>
<evidence type="ECO:0000256" key="5">
    <source>
        <dbReference type="ARBA" id="ARBA00022723"/>
    </source>
</evidence>